<reference evidence="1" key="1">
    <citation type="submission" date="2018-05" db="EMBL/GenBank/DDBJ databases">
        <authorList>
            <person name="Lanie J.A."/>
            <person name="Ng W.-L."/>
            <person name="Kazmierczak K.M."/>
            <person name="Andrzejewski T.M."/>
            <person name="Davidsen T.M."/>
            <person name="Wayne K.J."/>
            <person name="Tettelin H."/>
            <person name="Glass J.I."/>
            <person name="Rusch D."/>
            <person name="Podicherti R."/>
            <person name="Tsui H.-C.T."/>
            <person name="Winkler M.E."/>
        </authorList>
    </citation>
    <scope>NUCLEOTIDE SEQUENCE</scope>
</reference>
<dbReference type="EMBL" id="UINC01115913">
    <property type="protein sequence ID" value="SVC87285.1"/>
    <property type="molecule type" value="Genomic_DNA"/>
</dbReference>
<organism evidence="1">
    <name type="scientific">marine metagenome</name>
    <dbReference type="NCBI Taxonomy" id="408172"/>
    <lineage>
        <taxon>unclassified sequences</taxon>
        <taxon>metagenomes</taxon>
        <taxon>ecological metagenomes</taxon>
    </lineage>
</organism>
<sequence length="329" mass="36861">PALRAIRKLDDDGARQIDEALGEIIRTAVPGMVSGGFHTPNHRWVLVAALSQALRLFPDLDGMDTVESYLAETIDINPDGEFIERSAGGYNAIINRSLRLAAEALDRPELLEPVRRNLDLSYHLLHDDGTVVTSFSQRQDQGQRIVLANMVDSYYHMARYDDNGFYAAVADWLFSIEPGHLPWTLQPFVDHSEWRTDHLKREPLPDSYANVYPTARIWRVRRGKTSATAGAGSIAPFSVRHGKVDLMAISTAASYFARAQFSGESFDATDGKIRMAHKSHGEIHDNAVYYLPVGEPVGFDEFYDHRRERDVYTLPSLTTSLEIEEVDGG</sequence>
<protein>
    <recommendedName>
        <fullName evidence="2">Heparinase</fullName>
    </recommendedName>
</protein>
<feature type="non-terminal residue" evidence="1">
    <location>
        <position position="329"/>
    </location>
</feature>
<proteinExistence type="predicted"/>
<accession>A0A382QQV6</accession>
<feature type="non-terminal residue" evidence="1">
    <location>
        <position position="1"/>
    </location>
</feature>
<evidence type="ECO:0000313" key="1">
    <source>
        <dbReference type="EMBL" id="SVC87285.1"/>
    </source>
</evidence>
<evidence type="ECO:0008006" key="2">
    <source>
        <dbReference type="Google" id="ProtNLM"/>
    </source>
</evidence>
<dbReference type="AlphaFoldDB" id="A0A382QQV6"/>
<name>A0A382QQV6_9ZZZZ</name>
<gene>
    <name evidence="1" type="ORF">METZ01_LOCUS340139</name>
</gene>